<gene>
    <name evidence="3" type="primary">cbpA</name>
    <name evidence="3" type="ORF">ACFQ5M_00510</name>
</gene>
<evidence type="ECO:0000313" key="3">
    <source>
        <dbReference type="EMBL" id="MFD1670572.1"/>
    </source>
</evidence>
<dbReference type="SUPFAM" id="SSF54631">
    <property type="entry name" value="CBS-domain pair"/>
    <property type="match status" value="1"/>
</dbReference>
<keyword evidence="1" id="KW-0129">CBS domain</keyword>
<organism evidence="3 4">
    <name type="scientific">Agrilactobacillus yilanensis</name>
    <dbReference type="NCBI Taxonomy" id="2485997"/>
    <lineage>
        <taxon>Bacteria</taxon>
        <taxon>Bacillati</taxon>
        <taxon>Bacillota</taxon>
        <taxon>Bacilli</taxon>
        <taxon>Lactobacillales</taxon>
        <taxon>Lactobacillaceae</taxon>
        <taxon>Agrilactobacillus</taxon>
    </lineage>
</organism>
<keyword evidence="4" id="KW-1185">Reference proteome</keyword>
<evidence type="ECO:0000259" key="2">
    <source>
        <dbReference type="PROSITE" id="PS51371"/>
    </source>
</evidence>
<dbReference type="PIRSF" id="PIRSF035040">
    <property type="entry name" value="UCP035040_CBS_Lmo0553"/>
    <property type="match status" value="1"/>
</dbReference>
<dbReference type="CDD" id="cd02205">
    <property type="entry name" value="CBS_pair_SF"/>
    <property type="match status" value="1"/>
</dbReference>
<dbReference type="RefSeq" id="WP_125714699.1">
    <property type="nucleotide sequence ID" value="NZ_JBHTOP010000001.1"/>
</dbReference>
<accession>A0ABW4J2H8</accession>
<dbReference type="EMBL" id="JBHTOP010000001">
    <property type="protein sequence ID" value="MFD1670572.1"/>
    <property type="molecule type" value="Genomic_DNA"/>
</dbReference>
<dbReference type="Gene3D" id="3.10.580.10">
    <property type="entry name" value="CBS-domain"/>
    <property type="match status" value="1"/>
</dbReference>
<dbReference type="Pfam" id="PF00571">
    <property type="entry name" value="CBS"/>
    <property type="match status" value="1"/>
</dbReference>
<evidence type="ECO:0000313" key="4">
    <source>
        <dbReference type="Proteomes" id="UP001597267"/>
    </source>
</evidence>
<dbReference type="InterPro" id="IPR000644">
    <property type="entry name" value="CBS_dom"/>
</dbReference>
<dbReference type="InterPro" id="IPR017036">
    <property type="entry name" value="Lmo0553-like"/>
</dbReference>
<dbReference type="InterPro" id="IPR046342">
    <property type="entry name" value="CBS_dom_sf"/>
</dbReference>
<name>A0ABW4J2H8_9LACO</name>
<evidence type="ECO:0000256" key="1">
    <source>
        <dbReference type="PROSITE-ProRule" id="PRU00703"/>
    </source>
</evidence>
<dbReference type="Proteomes" id="UP001597267">
    <property type="component" value="Unassembled WGS sequence"/>
</dbReference>
<feature type="domain" description="CBS" evidence="2">
    <location>
        <begin position="7"/>
        <end position="66"/>
    </location>
</feature>
<proteinExistence type="predicted"/>
<dbReference type="NCBIfam" id="NF038387">
    <property type="entry name" value="CBS_CbpA"/>
    <property type="match status" value="1"/>
</dbReference>
<protein>
    <submittedName>
        <fullName evidence="3">Cyclic di-AMP binding protein CbpA</fullName>
    </submittedName>
</protein>
<comment type="caution">
    <text evidence="3">The sequence shown here is derived from an EMBL/GenBank/DDBJ whole genome shotgun (WGS) entry which is preliminary data.</text>
</comment>
<dbReference type="PROSITE" id="PS51371">
    <property type="entry name" value="CBS"/>
    <property type="match status" value="1"/>
</dbReference>
<reference evidence="4" key="1">
    <citation type="journal article" date="2019" name="Int. J. Syst. Evol. Microbiol.">
        <title>The Global Catalogue of Microorganisms (GCM) 10K type strain sequencing project: providing services to taxonomists for standard genome sequencing and annotation.</title>
        <authorList>
            <consortium name="The Broad Institute Genomics Platform"/>
            <consortium name="The Broad Institute Genome Sequencing Center for Infectious Disease"/>
            <person name="Wu L."/>
            <person name="Ma J."/>
        </authorList>
    </citation>
    <scope>NUCLEOTIDE SEQUENCE [LARGE SCALE GENOMIC DNA]</scope>
    <source>
        <strain evidence="4">CCM 8896</strain>
    </source>
</reference>
<sequence length="225" mass="25342">MLIEPLVTKKDALTTVPETATLKEALAILEDTGFRCIPILNESGQLFRGNIYKMHLYRHIAQGGDMTLPVTHLLKNATKTINIQSPFFKVFFDIRDLPYISVLDENNNFYGILTHNRLLGELSEAWNIDVSGYVLTVTSPGGQGELAKMSKIIARYASILGCMTLDAKKENFVRRTLFTFPADTEQAVIAKMVKHLEKKGFTVVEIDDLQNDKILRDTDTFPTNM</sequence>